<keyword evidence="12" id="KW-1185">Reference proteome</keyword>
<comment type="caution">
    <text evidence="11">The sequence shown here is derived from an EMBL/GenBank/DDBJ whole genome shotgun (WGS) entry which is preliminary data.</text>
</comment>
<evidence type="ECO:0000256" key="6">
    <source>
        <dbReference type="ARBA" id="ARBA00022989"/>
    </source>
</evidence>
<comment type="similarity">
    <text evidence="8 9">Belongs to the TRAP transporter small permease family.</text>
</comment>
<comment type="caution">
    <text evidence="9">Lacks conserved residue(s) required for the propagation of feature annotation.</text>
</comment>
<feature type="transmembrane region" description="Helical" evidence="9">
    <location>
        <begin position="77"/>
        <end position="95"/>
    </location>
</feature>
<evidence type="ECO:0000256" key="2">
    <source>
        <dbReference type="ARBA" id="ARBA00022448"/>
    </source>
</evidence>
<evidence type="ECO:0000256" key="4">
    <source>
        <dbReference type="ARBA" id="ARBA00022519"/>
    </source>
</evidence>
<evidence type="ECO:0000259" key="10">
    <source>
        <dbReference type="Pfam" id="PF04290"/>
    </source>
</evidence>
<evidence type="ECO:0000256" key="9">
    <source>
        <dbReference type="RuleBase" id="RU369079"/>
    </source>
</evidence>
<feature type="domain" description="Tripartite ATP-independent periplasmic transporters DctQ component" evidence="10">
    <location>
        <begin position="11"/>
        <end position="138"/>
    </location>
</feature>
<dbReference type="AlphaFoldDB" id="A0A0G9MKT7"/>
<dbReference type="GO" id="GO:0005886">
    <property type="term" value="C:plasma membrane"/>
    <property type="evidence" value="ECO:0007669"/>
    <property type="project" value="UniProtKB-SubCell"/>
</dbReference>
<evidence type="ECO:0000256" key="1">
    <source>
        <dbReference type="ARBA" id="ARBA00004429"/>
    </source>
</evidence>
<dbReference type="Pfam" id="PF04290">
    <property type="entry name" value="DctQ"/>
    <property type="match status" value="1"/>
</dbReference>
<evidence type="ECO:0000256" key="7">
    <source>
        <dbReference type="ARBA" id="ARBA00023136"/>
    </source>
</evidence>
<proteinExistence type="inferred from homology"/>
<evidence type="ECO:0000313" key="12">
    <source>
        <dbReference type="Proteomes" id="UP000053464"/>
    </source>
</evidence>
<organism evidence="11 12">
    <name type="scientific">Aurantiacibacter luteus</name>
    <dbReference type="NCBI Taxonomy" id="1581420"/>
    <lineage>
        <taxon>Bacteria</taxon>
        <taxon>Pseudomonadati</taxon>
        <taxon>Pseudomonadota</taxon>
        <taxon>Alphaproteobacteria</taxon>
        <taxon>Sphingomonadales</taxon>
        <taxon>Erythrobacteraceae</taxon>
        <taxon>Aurantiacibacter</taxon>
    </lineage>
</organism>
<comment type="subcellular location">
    <subcellularLocation>
        <location evidence="1 9">Cell inner membrane</location>
        <topology evidence="1 9">Multi-pass membrane protein</topology>
    </subcellularLocation>
</comment>
<evidence type="ECO:0000313" key="11">
    <source>
        <dbReference type="EMBL" id="KLE31297.1"/>
    </source>
</evidence>
<dbReference type="InterPro" id="IPR055348">
    <property type="entry name" value="DctQ"/>
</dbReference>
<dbReference type="PANTHER" id="PTHR35011">
    <property type="entry name" value="2,3-DIKETO-L-GULONATE TRAP TRANSPORTER SMALL PERMEASE PROTEIN YIAM"/>
    <property type="match status" value="1"/>
</dbReference>
<keyword evidence="5 9" id="KW-0812">Transmembrane</keyword>
<keyword evidence="4 9" id="KW-0997">Cell inner membrane</keyword>
<keyword evidence="7 9" id="KW-0472">Membrane</keyword>
<dbReference type="EMBL" id="LBHB01000006">
    <property type="protein sequence ID" value="KLE31297.1"/>
    <property type="molecule type" value="Genomic_DNA"/>
</dbReference>
<evidence type="ECO:0000256" key="3">
    <source>
        <dbReference type="ARBA" id="ARBA00022475"/>
    </source>
</evidence>
<reference evidence="11 12" key="1">
    <citation type="submission" date="2015-04" db="EMBL/GenBank/DDBJ databases">
        <title>The draft genome sequence of Erythrobacter luteus KA37.</title>
        <authorList>
            <person name="Zhuang L."/>
            <person name="Liu Y."/>
            <person name="Shao Z."/>
        </authorList>
    </citation>
    <scope>NUCLEOTIDE SEQUENCE [LARGE SCALE GENOMIC DNA]</scope>
    <source>
        <strain evidence="11 12">KA37</strain>
    </source>
</reference>
<protein>
    <recommendedName>
        <fullName evidence="9">TRAP transporter small permease protein</fullName>
    </recommendedName>
</protein>
<dbReference type="GO" id="GO:0022857">
    <property type="term" value="F:transmembrane transporter activity"/>
    <property type="evidence" value="ECO:0007669"/>
    <property type="project" value="UniProtKB-UniRule"/>
</dbReference>
<feature type="transmembrane region" description="Helical" evidence="9">
    <location>
        <begin position="37"/>
        <end position="56"/>
    </location>
</feature>
<dbReference type="PANTHER" id="PTHR35011:SF11">
    <property type="entry name" value="TRAP TRANSPORTER SMALL PERMEASE PROTEIN"/>
    <property type="match status" value="1"/>
</dbReference>
<comment type="function">
    <text evidence="9">Part of the tripartite ATP-independent periplasmic (TRAP) transport system.</text>
</comment>
<comment type="subunit">
    <text evidence="9">The complex comprises the extracytoplasmic solute receptor protein and the two transmembrane proteins.</text>
</comment>
<keyword evidence="6 9" id="KW-1133">Transmembrane helix</keyword>
<dbReference type="GO" id="GO:0015740">
    <property type="term" value="P:C4-dicarboxylate transport"/>
    <property type="evidence" value="ECO:0007669"/>
    <property type="project" value="TreeGrafter"/>
</dbReference>
<gene>
    <name evidence="11" type="ORF">AAW00_14050</name>
</gene>
<keyword evidence="3" id="KW-1003">Cell membrane</keyword>
<dbReference type="Proteomes" id="UP000053464">
    <property type="component" value="Unassembled WGS sequence"/>
</dbReference>
<accession>A0A0G9MKT7</accession>
<name>A0A0G9MKT7_9SPHN</name>
<evidence type="ECO:0000256" key="8">
    <source>
        <dbReference type="ARBA" id="ARBA00038436"/>
    </source>
</evidence>
<evidence type="ECO:0000256" key="5">
    <source>
        <dbReference type="ARBA" id="ARBA00022692"/>
    </source>
</evidence>
<dbReference type="STRING" id="1581420.AAW00_14050"/>
<sequence>MRCAALALAAMMAILTWQVFARFVLGNSPAWAEQTALLLMIWMTFLGTASGIAEGFHIRIMEGVASLPVRWRGPAVGAANLLVALAGALTFWLGIDLVVATWGNAVPTLPLSRGMAYLVIPLSGLLMAVFALRKLVRGEEIDGSLGSA</sequence>
<feature type="transmembrane region" description="Helical" evidence="9">
    <location>
        <begin position="115"/>
        <end position="132"/>
    </location>
</feature>
<dbReference type="InterPro" id="IPR007387">
    <property type="entry name" value="TRAP_DctQ"/>
</dbReference>
<dbReference type="PATRIC" id="fig|1581420.6.peg.2873"/>
<keyword evidence="2 9" id="KW-0813">Transport</keyword>